<feature type="binding site" evidence="6">
    <location>
        <position position="348"/>
    </location>
    <ligand>
        <name>S-adenosyl-L-methionine</name>
        <dbReference type="ChEBI" id="CHEBI:59789"/>
    </ligand>
</feature>
<feature type="active site" evidence="7">
    <location>
        <position position="374"/>
    </location>
</feature>
<evidence type="ECO:0000256" key="1">
    <source>
        <dbReference type="ARBA" id="ARBA00022485"/>
    </source>
</evidence>
<dbReference type="PROSITE" id="PS01230">
    <property type="entry name" value="TRMA_1"/>
    <property type="match status" value="1"/>
</dbReference>
<evidence type="ECO:0000256" key="7">
    <source>
        <dbReference type="PROSITE-ProRule" id="PRU10015"/>
    </source>
</evidence>
<name>A0A317PLJ4_9HYPH</name>
<dbReference type="InterPro" id="IPR029063">
    <property type="entry name" value="SAM-dependent_MTases_sf"/>
</dbReference>
<keyword evidence="3 6" id="KW-0808">Transferase</keyword>
<dbReference type="InterPro" id="IPR030390">
    <property type="entry name" value="MeTrfase_TrmA_AS"/>
</dbReference>
<feature type="binding site" evidence="6">
    <location>
        <position position="300"/>
    </location>
    <ligand>
        <name>S-adenosyl-L-methionine</name>
        <dbReference type="ChEBI" id="CHEBI:59789"/>
    </ligand>
</feature>
<dbReference type="Gene3D" id="3.40.50.150">
    <property type="entry name" value="Vaccinia Virus protein VP39"/>
    <property type="match status" value="1"/>
</dbReference>
<dbReference type="SUPFAM" id="SSF53335">
    <property type="entry name" value="S-adenosyl-L-methionine-dependent methyltransferases"/>
    <property type="match status" value="1"/>
</dbReference>
<reference evidence="8 9" key="1">
    <citation type="submission" date="2018-05" db="EMBL/GenBank/DDBJ databases">
        <title>Genomic Encyclopedia of Type Strains, Phase IV (KMG-IV): sequencing the most valuable type-strain genomes for metagenomic binning, comparative biology and taxonomic classification.</title>
        <authorList>
            <person name="Goeker M."/>
        </authorList>
    </citation>
    <scope>NUCLEOTIDE SEQUENCE [LARGE SCALE GENOMIC DNA]</scope>
    <source>
        <strain evidence="8 9">DSM 16791</strain>
    </source>
</reference>
<dbReference type="Gene3D" id="2.40.50.1070">
    <property type="match status" value="1"/>
</dbReference>
<evidence type="ECO:0000256" key="5">
    <source>
        <dbReference type="ARBA" id="ARBA00023014"/>
    </source>
</evidence>
<dbReference type="GO" id="GO:0070041">
    <property type="term" value="F:rRNA (uridine-C5-)-methyltransferase activity"/>
    <property type="evidence" value="ECO:0007669"/>
    <property type="project" value="TreeGrafter"/>
</dbReference>
<evidence type="ECO:0000256" key="4">
    <source>
        <dbReference type="ARBA" id="ARBA00022691"/>
    </source>
</evidence>
<keyword evidence="1" id="KW-0004">4Fe-4S</keyword>
<evidence type="ECO:0000256" key="3">
    <source>
        <dbReference type="ARBA" id="ARBA00022679"/>
    </source>
</evidence>
<evidence type="ECO:0000256" key="6">
    <source>
        <dbReference type="PROSITE-ProRule" id="PRU01024"/>
    </source>
</evidence>
<dbReference type="PROSITE" id="PS51687">
    <property type="entry name" value="SAM_MT_RNA_M5U"/>
    <property type="match status" value="1"/>
</dbReference>
<dbReference type="InterPro" id="IPR012340">
    <property type="entry name" value="NA-bd_OB-fold"/>
</dbReference>
<feature type="active site" description="Nucleophile" evidence="6">
    <location>
        <position position="374"/>
    </location>
</feature>
<keyword evidence="5" id="KW-0411">Iron-sulfur</keyword>
<keyword evidence="4 6" id="KW-0949">S-adenosyl-L-methionine</keyword>
<comment type="caution">
    <text evidence="8">The sequence shown here is derived from an EMBL/GenBank/DDBJ whole genome shotgun (WGS) entry which is preliminary data.</text>
</comment>
<keyword evidence="1" id="KW-0408">Iron</keyword>
<dbReference type="SUPFAM" id="SSF50249">
    <property type="entry name" value="Nucleic acid-binding proteins"/>
    <property type="match status" value="1"/>
</dbReference>
<dbReference type="OrthoDB" id="9804590at2"/>
<evidence type="ECO:0000256" key="2">
    <source>
        <dbReference type="ARBA" id="ARBA00022603"/>
    </source>
</evidence>
<dbReference type="RefSeq" id="WP_110031591.1">
    <property type="nucleotide sequence ID" value="NZ_QGTR01000002.1"/>
</dbReference>
<dbReference type="Pfam" id="PF05958">
    <property type="entry name" value="tRNA_U5-meth_tr"/>
    <property type="match status" value="1"/>
</dbReference>
<keyword evidence="9" id="KW-1185">Reference proteome</keyword>
<proteinExistence type="inferred from homology"/>
<dbReference type="GO" id="GO:0070475">
    <property type="term" value="P:rRNA base methylation"/>
    <property type="evidence" value="ECO:0007669"/>
    <property type="project" value="TreeGrafter"/>
</dbReference>
<organism evidence="8 9">
    <name type="scientific">Hoeflea marina</name>
    <dbReference type="NCBI Taxonomy" id="274592"/>
    <lineage>
        <taxon>Bacteria</taxon>
        <taxon>Pseudomonadati</taxon>
        <taxon>Pseudomonadota</taxon>
        <taxon>Alphaproteobacteria</taxon>
        <taxon>Hyphomicrobiales</taxon>
        <taxon>Rhizobiaceae</taxon>
        <taxon>Hoeflea</taxon>
    </lineage>
</organism>
<dbReference type="PANTHER" id="PTHR11061">
    <property type="entry name" value="RNA M5U METHYLTRANSFERASE"/>
    <property type="match status" value="1"/>
</dbReference>
<feature type="binding site" evidence="6">
    <location>
        <position position="280"/>
    </location>
    <ligand>
        <name>S-adenosyl-L-methionine</name>
        <dbReference type="ChEBI" id="CHEBI:59789"/>
    </ligand>
</feature>
<feature type="binding site" evidence="6">
    <location>
        <position position="253"/>
    </location>
    <ligand>
        <name>S-adenosyl-L-methionine</name>
        <dbReference type="ChEBI" id="CHEBI:59789"/>
    </ligand>
</feature>
<dbReference type="InterPro" id="IPR010280">
    <property type="entry name" value="U5_MeTrfase_fam"/>
</dbReference>
<comment type="similarity">
    <text evidence="6">Belongs to the class I-like SAM-binding methyltransferase superfamily. RNA M5U methyltransferase family.</text>
</comment>
<accession>A0A317PLJ4</accession>
<dbReference type="GO" id="GO:0051539">
    <property type="term" value="F:4 iron, 4 sulfur cluster binding"/>
    <property type="evidence" value="ECO:0007669"/>
    <property type="project" value="UniProtKB-KW"/>
</dbReference>
<evidence type="ECO:0000313" key="8">
    <source>
        <dbReference type="EMBL" id="PWW01835.1"/>
    </source>
</evidence>
<dbReference type="Gene3D" id="2.40.50.140">
    <property type="entry name" value="Nucleic acid-binding proteins"/>
    <property type="match status" value="1"/>
</dbReference>
<protein>
    <submittedName>
        <fullName evidence="8">23S rRNA m(5)U-1939 methyltransferase</fullName>
    </submittedName>
</protein>
<dbReference type="EMBL" id="QGTR01000002">
    <property type="protein sequence ID" value="PWW01835.1"/>
    <property type="molecule type" value="Genomic_DNA"/>
</dbReference>
<evidence type="ECO:0000313" key="9">
    <source>
        <dbReference type="Proteomes" id="UP000246352"/>
    </source>
</evidence>
<dbReference type="Proteomes" id="UP000246352">
    <property type="component" value="Unassembled WGS sequence"/>
</dbReference>
<dbReference type="AlphaFoldDB" id="A0A317PLJ4"/>
<dbReference type="PANTHER" id="PTHR11061:SF49">
    <property type="entry name" value="23S RRNA (URACIL(1939)-C(5))-METHYLTRANSFERASE RLMD"/>
    <property type="match status" value="1"/>
</dbReference>
<keyword evidence="2 6" id="KW-0489">Methyltransferase</keyword>
<keyword evidence="1" id="KW-0479">Metal-binding</keyword>
<gene>
    <name evidence="8" type="ORF">DFR52_102499</name>
</gene>
<sequence>MNARTLDIDRLGAQGDGIADGGEHPTFVSYTVPGDKVTVSLNKSRGTLLALIDSGPDRVPAPCPHFGPDSDIAECGGCVVQHVALDAYGDWKRDLVVSALESRGLDVTVAPLVRAEPGARRRVVFAARRSDRGIVLGFNKQGSHDIVAIGSCLVATPRINRELDTLRKLANVVALGPQAFRYSVLDTASGFDIAVDAPFKLSDKDRLRIADAVRRTDGVARLSFNEEVLLEKNPPQLNFGAVTVNPPPGSFVQASEAADLLMSEIVSGHLGKAKRVVDLFSGCGTFALRLATKSTVHAVEASGPALASLDKAYRAHPGLRSVTVEKRDLIRRPLMTQELKIYQGLVFDPPRAGAEVQAQEIARSVVPKVAAVSCNPITLARDLAILVAGGYRVTSVTPIDQFLWTPHVEVVALLEKKV</sequence>